<keyword evidence="6" id="KW-0378">Hydrolase</keyword>
<evidence type="ECO:0000256" key="1">
    <source>
        <dbReference type="ARBA" id="ARBA00004123"/>
    </source>
</evidence>
<dbReference type="GO" id="GO:0010569">
    <property type="term" value="P:regulation of double-strand break repair via homologous recombination"/>
    <property type="evidence" value="ECO:0007669"/>
    <property type="project" value="TreeGrafter"/>
</dbReference>
<evidence type="ECO:0000256" key="7">
    <source>
        <dbReference type="ARBA" id="ARBA00022806"/>
    </source>
</evidence>
<accession>I7MAM8</accession>
<dbReference type="GO" id="GO:0003677">
    <property type="term" value="F:DNA binding"/>
    <property type="evidence" value="ECO:0007669"/>
    <property type="project" value="UniProtKB-KW"/>
</dbReference>
<dbReference type="PROSITE" id="PS51193">
    <property type="entry name" value="HELICASE_ATP_BIND_2"/>
    <property type="match status" value="1"/>
</dbReference>
<evidence type="ECO:0000313" key="17">
    <source>
        <dbReference type="EMBL" id="EAS04905.1"/>
    </source>
</evidence>
<dbReference type="InterPro" id="IPR010614">
    <property type="entry name" value="RAD3-like_helicase_DEAD"/>
</dbReference>
<dbReference type="GO" id="GO:0046872">
    <property type="term" value="F:metal ion binding"/>
    <property type="evidence" value="ECO:0007669"/>
    <property type="project" value="UniProtKB-KW"/>
</dbReference>
<evidence type="ECO:0000256" key="8">
    <source>
        <dbReference type="ARBA" id="ARBA00022840"/>
    </source>
</evidence>
<dbReference type="STRING" id="312017.I7MAM8"/>
<keyword evidence="4" id="KW-0547">Nucleotide-binding</keyword>
<dbReference type="InParanoid" id="I7MAM8"/>
<keyword evidence="9" id="KW-0408">Iron</keyword>
<dbReference type="eggNOG" id="KOG1132">
    <property type="taxonomic scope" value="Eukaryota"/>
</dbReference>
<dbReference type="OMA" id="NCATIVA"/>
<dbReference type="InterPro" id="IPR014001">
    <property type="entry name" value="Helicase_ATP-bd"/>
</dbReference>
<feature type="region of interest" description="Disordered" evidence="15">
    <location>
        <begin position="25"/>
        <end position="45"/>
    </location>
</feature>
<dbReference type="InterPro" id="IPR013020">
    <property type="entry name" value="Rad3/Chl1-like"/>
</dbReference>
<dbReference type="InterPro" id="IPR014013">
    <property type="entry name" value="Helic_SF1/SF2_ATP-bd_DinG/Rad3"/>
</dbReference>
<gene>
    <name evidence="17" type="ORF">TTHERM_00684490</name>
</gene>
<dbReference type="InterPro" id="IPR006554">
    <property type="entry name" value="Helicase-like_DEXD_c2"/>
</dbReference>
<dbReference type="InterPro" id="IPR002464">
    <property type="entry name" value="DNA/RNA_helicase_DEAH_CS"/>
</dbReference>
<dbReference type="GO" id="GO:0090657">
    <property type="term" value="P:telomeric loop disassembly"/>
    <property type="evidence" value="ECO:0007669"/>
    <property type="project" value="TreeGrafter"/>
</dbReference>
<dbReference type="SUPFAM" id="SSF52540">
    <property type="entry name" value="P-loop containing nucleoside triphosphate hydrolases"/>
    <property type="match status" value="1"/>
</dbReference>
<evidence type="ECO:0000256" key="5">
    <source>
        <dbReference type="ARBA" id="ARBA00022763"/>
    </source>
</evidence>
<evidence type="ECO:0000256" key="3">
    <source>
        <dbReference type="ARBA" id="ARBA00022723"/>
    </source>
</evidence>
<dbReference type="PANTHER" id="PTHR11472">
    <property type="entry name" value="DNA REPAIR DEAD HELICASE RAD3/XP-D SUBFAMILY MEMBER"/>
    <property type="match status" value="1"/>
</dbReference>
<dbReference type="SMART" id="SM00487">
    <property type="entry name" value="DEXDc"/>
    <property type="match status" value="1"/>
</dbReference>
<keyword evidence="10" id="KW-0411">Iron-sulfur</keyword>
<keyword evidence="12" id="KW-0234">DNA repair</keyword>
<reference evidence="17" key="2">
    <citation type="submission" date="2014-02" db="EMBL/GenBank/DDBJ databases">
        <title>Annotation update of Tetrahymena thermophila SB210.</title>
        <authorList>
            <person name="Bidwell S."/>
            <person name="Michalis H.M."/>
            <person name="Zafar N."/>
            <person name="Joardar V."/>
            <person name="Miao W."/>
            <person name="Russ C."/>
            <person name="Eisen J."/>
            <person name="Wu M."/>
            <person name="Wu D."/>
            <person name="Nierman W."/>
            <person name="Orias E."/>
            <person name="Delcher A."/>
            <person name="Salzberg S."/>
            <person name="Coyne R."/>
        </authorList>
    </citation>
    <scope>NUCLEOTIDE SEQUENCE</scope>
    <source>
        <strain evidence="17">SB210</strain>
    </source>
</reference>
<keyword evidence="8" id="KW-0067">ATP-binding</keyword>
<evidence type="ECO:0000259" key="16">
    <source>
        <dbReference type="PROSITE" id="PS51193"/>
    </source>
</evidence>
<dbReference type="GO" id="GO:0003678">
    <property type="term" value="F:DNA helicase activity"/>
    <property type="evidence" value="ECO:0007669"/>
    <property type="project" value="InterPro"/>
</dbReference>
<dbReference type="GO" id="GO:0045910">
    <property type="term" value="P:negative regulation of DNA recombination"/>
    <property type="evidence" value="ECO:0007669"/>
    <property type="project" value="TreeGrafter"/>
</dbReference>
<sequence length="1032" mass="119671">MNPNYPSIKVKQLAYQKKFIQRQDSFSSQTNENSQQSSKSFRSKDPVLENTPIHLNILHKDKHTKLNINNIEVYFPHKPYDVQVVYMESVIKCLQERTHGLLESPTGTGKTLSMLCACLGWLQQRREQQQGIKDIIPNRIIYCSRTHSQIQQVVKEIKTTAYQPKIIVQGSREQYCIKKEFQQLKGGLLNTSCQKAISQLNPQTYCRYFKGTMDESRDFFKLRMPDIEDLRSDGYNNNYCPFYHTQKVNNAVDVLFLPYNYLLDRNVMNQANINIKNAVIIFDEAHNIHKSAEEGYSLFLNYSSLCAAEADLLNLLKYIENGYVDDQNNSTSPAPLGAAKRGTPIKELSEFDTKNFTSSSFDCKAMLGPIQELRNYFKQMALKQIRENQQNQYNEYNCDNIQIQNGKDIFELIQIHTRTSKEQINENSVDKYMKALDKQKGTQFVSFENGLSQSNLAQYIDKAYKAIKDLSIGASHHGLETWVKFLEGLKDLWTSHNEFNLKTKKSDNPSQLCQTNDVMQDYKLYFDLEDPENPQLNLTCLNPSLNFKKILQQDPHCLLFTSGTLKPFNFWKTELQIPFNVILENKHVIDSKKQLFSAVIKGRPSKSSVITTYKQTFNFSYEKRKDQDMILDLGNALAELFEIIPNGVLIVFPSNQLMNQCRSQWSNFFSNQNSNNQQQKIYNRLLSKKFIYWEGKTNTETMSAMQDFRQKSKTQKGSAFFCVARGKITEGIDFADESARAVILIGLPYPPLKNINIQVKKDYLNQQSKLNSQRINGNEWYVQEAIRAMNQSIGRVIRHINDWGSVIFLDERFGQQDIIKHMPSWCLTQQIDSFDQALIQLSQFFSEKKMASKQKQEELRKQINLKKKDNLELEQAEQQSFSNTQKPQHGIQVVQKRAFDFTSVKSLQNQIQKPQKLFKQNILVSKDEESQKSYQTLEKPVQNIKKNPFCQSSDDEENQPEQKFQIVKPSQSIKQENNQNTTSSQFDFSKPIKIKSSQDKIMIKNVSSNVNNQQNVMSTKNSIYTNKIFFES</sequence>
<dbReference type="RefSeq" id="XP_001025150.1">
    <property type="nucleotide sequence ID" value="XM_001025150.1"/>
</dbReference>
<keyword evidence="11" id="KW-0238">DNA-binding</keyword>
<keyword evidence="14" id="KW-0539">Nucleus</keyword>
<dbReference type="GO" id="GO:0005524">
    <property type="term" value="F:ATP binding"/>
    <property type="evidence" value="ECO:0007669"/>
    <property type="project" value="UniProtKB-KW"/>
</dbReference>
<evidence type="ECO:0000256" key="13">
    <source>
        <dbReference type="ARBA" id="ARBA00023235"/>
    </source>
</evidence>
<dbReference type="HOGENOM" id="CLU_006515_4_1_1"/>
<dbReference type="Pfam" id="PF06733">
    <property type="entry name" value="DEAD_2"/>
    <property type="match status" value="1"/>
</dbReference>
<evidence type="ECO:0000256" key="2">
    <source>
        <dbReference type="ARBA" id="ARBA00022485"/>
    </source>
</evidence>
<dbReference type="SMART" id="SM00488">
    <property type="entry name" value="DEXDc2"/>
    <property type="match status" value="1"/>
</dbReference>
<dbReference type="KEGG" id="tet:TTHERM_00684490"/>
<evidence type="ECO:0000256" key="10">
    <source>
        <dbReference type="ARBA" id="ARBA00023014"/>
    </source>
</evidence>
<dbReference type="Pfam" id="PF13307">
    <property type="entry name" value="Helicase_C_2"/>
    <property type="match status" value="1"/>
</dbReference>
<reference evidence="17" key="1">
    <citation type="submission" date="2008-09" db="EMBL/GenBank/DDBJ databases">
        <authorList>
            <person name="Eisen J.A."/>
            <person name="Wu M."/>
            <person name="Wu D."/>
            <person name="Nierman W.C."/>
            <person name="Orias E."/>
            <person name="Delcher A.L."/>
            <person name="Salzberg S.L."/>
        </authorList>
    </citation>
    <scope>NUCLEOTIDE SEQUENCE</scope>
    <source>
        <strain evidence="17">SB210</strain>
    </source>
</reference>
<dbReference type="GO" id="GO:0051539">
    <property type="term" value="F:4 iron, 4 sulfur cluster binding"/>
    <property type="evidence" value="ECO:0007669"/>
    <property type="project" value="UniProtKB-KW"/>
</dbReference>
<feature type="compositionally biased region" description="Low complexity" evidence="15">
    <location>
        <begin position="25"/>
        <end position="40"/>
    </location>
</feature>
<evidence type="ECO:0000256" key="6">
    <source>
        <dbReference type="ARBA" id="ARBA00022801"/>
    </source>
</evidence>
<keyword evidence="2" id="KW-0004">4Fe-4S</keyword>
<evidence type="ECO:0000256" key="4">
    <source>
        <dbReference type="ARBA" id="ARBA00022741"/>
    </source>
</evidence>
<organism evidence="17 18">
    <name type="scientific">Tetrahymena thermophila (strain SB210)</name>
    <dbReference type="NCBI Taxonomy" id="312017"/>
    <lineage>
        <taxon>Eukaryota</taxon>
        <taxon>Sar</taxon>
        <taxon>Alveolata</taxon>
        <taxon>Ciliophora</taxon>
        <taxon>Intramacronucleata</taxon>
        <taxon>Oligohymenophorea</taxon>
        <taxon>Hymenostomatida</taxon>
        <taxon>Tetrahymenina</taxon>
        <taxon>Tetrahymenidae</taxon>
        <taxon>Tetrahymena</taxon>
    </lineage>
</organism>
<dbReference type="InterPro" id="IPR045028">
    <property type="entry name" value="DinG/Rad3-like"/>
</dbReference>
<keyword evidence="5" id="KW-0227">DNA damage</keyword>
<name>I7MAM8_TETTS</name>
<dbReference type="EMBL" id="GG662435">
    <property type="protein sequence ID" value="EAS04905.1"/>
    <property type="molecule type" value="Genomic_DNA"/>
</dbReference>
<evidence type="ECO:0000313" key="18">
    <source>
        <dbReference type="Proteomes" id="UP000009168"/>
    </source>
</evidence>
<evidence type="ECO:0000256" key="11">
    <source>
        <dbReference type="ARBA" id="ARBA00023125"/>
    </source>
</evidence>
<dbReference type="Proteomes" id="UP000009168">
    <property type="component" value="Unassembled WGS sequence"/>
</dbReference>
<dbReference type="CDD" id="cd18788">
    <property type="entry name" value="SF2_C_XPD"/>
    <property type="match status" value="1"/>
</dbReference>
<dbReference type="PANTHER" id="PTHR11472:SF34">
    <property type="entry name" value="REGULATOR OF TELOMERE ELONGATION HELICASE 1"/>
    <property type="match status" value="1"/>
</dbReference>
<dbReference type="GO" id="GO:0006281">
    <property type="term" value="P:DNA repair"/>
    <property type="evidence" value="ECO:0007669"/>
    <property type="project" value="UniProtKB-KW"/>
</dbReference>
<keyword evidence="7 17" id="KW-0347">Helicase</keyword>
<dbReference type="GO" id="GO:1904430">
    <property type="term" value="P:negative regulation of t-circle formation"/>
    <property type="evidence" value="ECO:0007669"/>
    <property type="project" value="TreeGrafter"/>
</dbReference>
<dbReference type="InterPro" id="IPR027417">
    <property type="entry name" value="P-loop_NTPase"/>
</dbReference>
<keyword evidence="3" id="KW-0479">Metal-binding</keyword>
<dbReference type="FunFam" id="3.40.50.300:FF:001352">
    <property type="entry name" value="DNA repair helicase"/>
    <property type="match status" value="1"/>
</dbReference>
<dbReference type="GO" id="GO:0016818">
    <property type="term" value="F:hydrolase activity, acting on acid anhydrides, in phosphorus-containing anhydrides"/>
    <property type="evidence" value="ECO:0007669"/>
    <property type="project" value="InterPro"/>
</dbReference>
<dbReference type="GO" id="GO:0005634">
    <property type="term" value="C:nucleus"/>
    <property type="evidence" value="ECO:0007669"/>
    <property type="project" value="UniProtKB-SubCell"/>
</dbReference>
<dbReference type="PROSITE" id="PS00690">
    <property type="entry name" value="DEAH_ATP_HELICASE"/>
    <property type="match status" value="1"/>
</dbReference>
<proteinExistence type="predicted"/>
<evidence type="ECO:0000256" key="14">
    <source>
        <dbReference type="ARBA" id="ARBA00023242"/>
    </source>
</evidence>
<dbReference type="SMART" id="SM00491">
    <property type="entry name" value="HELICc2"/>
    <property type="match status" value="1"/>
</dbReference>
<dbReference type="Gene3D" id="3.40.50.300">
    <property type="entry name" value="P-loop containing nucleotide triphosphate hydrolases"/>
    <property type="match status" value="2"/>
</dbReference>
<dbReference type="NCBIfam" id="TIGR00604">
    <property type="entry name" value="rad3"/>
    <property type="match status" value="1"/>
</dbReference>
<evidence type="ECO:0000256" key="9">
    <source>
        <dbReference type="ARBA" id="ARBA00023004"/>
    </source>
</evidence>
<dbReference type="OrthoDB" id="19182at2759"/>
<dbReference type="AlphaFoldDB" id="I7MAM8"/>
<evidence type="ECO:0000256" key="12">
    <source>
        <dbReference type="ARBA" id="ARBA00023204"/>
    </source>
</evidence>
<keyword evidence="13" id="KW-0413">Isomerase</keyword>
<keyword evidence="18" id="KW-1185">Reference proteome</keyword>
<dbReference type="GeneID" id="7830681"/>
<protein>
    <submittedName>
        <fullName evidence="17">DNA repair helicase (Rad3)</fullName>
    </submittedName>
</protein>
<comment type="subcellular location">
    <subcellularLocation>
        <location evidence="1">Nucleus</location>
    </subcellularLocation>
</comment>
<dbReference type="InterPro" id="IPR006555">
    <property type="entry name" value="ATP-dep_Helicase_C"/>
</dbReference>
<evidence type="ECO:0000256" key="15">
    <source>
        <dbReference type="SAM" id="MobiDB-lite"/>
    </source>
</evidence>
<dbReference type="GO" id="GO:0070182">
    <property type="term" value="F:DNA polymerase binding"/>
    <property type="evidence" value="ECO:0007669"/>
    <property type="project" value="TreeGrafter"/>
</dbReference>
<feature type="domain" description="Helicase ATP-binding" evidence="16">
    <location>
        <begin position="69"/>
        <end position="332"/>
    </location>
</feature>